<proteinExistence type="predicted"/>
<evidence type="ECO:0008006" key="3">
    <source>
        <dbReference type="Google" id="ProtNLM"/>
    </source>
</evidence>
<dbReference type="Proteomes" id="UP000237347">
    <property type="component" value="Unassembled WGS sequence"/>
</dbReference>
<dbReference type="EMBL" id="PKMF04000044">
    <property type="protein sequence ID" value="KAK7855595.1"/>
    <property type="molecule type" value="Genomic_DNA"/>
</dbReference>
<sequence>MLVREYLELCKPGAVPRGPCAQVQWSRPLEGVFKVNFDAALFENVGCAGIGVAIRDSEGDCLRMVLALNSKPLWDVITNTLNAQTGKDFRKRQVMRWFMHFRKEYCWANGVRYGLRCGWLVGCPDYDKLKQLFASSTAIRHLQISSNTPALNSNEERALEDELAIDVAPIHLDNDYYTPNLDSIPRTTEETDAGGDPCSLGKAIDMLNQYEDFKNKEYLKISRALHVKENRVVFMGMLENRRRAWMEEILNPED</sequence>
<organism evidence="1 2">
    <name type="scientific">Quercus suber</name>
    <name type="common">Cork oak</name>
    <dbReference type="NCBI Taxonomy" id="58331"/>
    <lineage>
        <taxon>Eukaryota</taxon>
        <taxon>Viridiplantae</taxon>
        <taxon>Streptophyta</taxon>
        <taxon>Embryophyta</taxon>
        <taxon>Tracheophyta</taxon>
        <taxon>Spermatophyta</taxon>
        <taxon>Magnoliopsida</taxon>
        <taxon>eudicotyledons</taxon>
        <taxon>Gunneridae</taxon>
        <taxon>Pentapetalae</taxon>
        <taxon>rosids</taxon>
        <taxon>fabids</taxon>
        <taxon>Fagales</taxon>
        <taxon>Fagaceae</taxon>
        <taxon>Quercus</taxon>
    </lineage>
</organism>
<keyword evidence="2" id="KW-1185">Reference proteome</keyword>
<protein>
    <recommendedName>
        <fullName evidence="3">RNase H type-1 domain-containing protein</fullName>
    </recommendedName>
</protein>
<comment type="caution">
    <text evidence="1">The sequence shown here is derived from an EMBL/GenBank/DDBJ whole genome shotgun (WGS) entry which is preliminary data.</text>
</comment>
<gene>
    <name evidence="1" type="ORF">CFP56_027363</name>
</gene>
<evidence type="ECO:0000313" key="2">
    <source>
        <dbReference type="Proteomes" id="UP000237347"/>
    </source>
</evidence>
<reference evidence="1 2" key="1">
    <citation type="journal article" date="2018" name="Sci. Data">
        <title>The draft genome sequence of cork oak.</title>
        <authorList>
            <person name="Ramos A.M."/>
            <person name="Usie A."/>
            <person name="Barbosa P."/>
            <person name="Barros P.M."/>
            <person name="Capote T."/>
            <person name="Chaves I."/>
            <person name="Simoes F."/>
            <person name="Abreu I."/>
            <person name="Carrasquinho I."/>
            <person name="Faro C."/>
            <person name="Guimaraes J.B."/>
            <person name="Mendonca D."/>
            <person name="Nobrega F."/>
            <person name="Rodrigues L."/>
            <person name="Saibo N.J.M."/>
            <person name="Varela M.C."/>
            <person name="Egas C."/>
            <person name="Matos J."/>
            <person name="Miguel C.M."/>
            <person name="Oliveira M.M."/>
            <person name="Ricardo C.P."/>
            <person name="Goncalves S."/>
        </authorList>
    </citation>
    <scope>NUCLEOTIDE SEQUENCE [LARGE SCALE GENOMIC DNA]</scope>
    <source>
        <strain evidence="2">cv. HL8</strain>
    </source>
</reference>
<dbReference type="AlphaFoldDB" id="A0AAW0LW57"/>
<evidence type="ECO:0000313" key="1">
    <source>
        <dbReference type="EMBL" id="KAK7855595.1"/>
    </source>
</evidence>
<name>A0AAW0LW57_QUESU</name>
<accession>A0AAW0LW57</accession>